<sequence length="307" mass="33949" precursor="true">MRLIIFLCASIACQNVFAQATPSVKSSPASKTNSAAAELFADENLTAWLVIFTDAKKRTPEQRAKMVADLGFKKVGFEAFEKYVPILDEQMEENEKHGLETTSVYFVMKTETPSEEPHVKAIFDVLKKRKATPEIWAMFPRGAFNDAPQEQRVEKMIVAFSELAEHCKAAGCKLALYNYGSWFGAVDVQLAIIDGVKERTGIKIGTVLNFHRGHQHMPDFPEALQKMLPHLVMVNLNGMNQKDAGKTGGGAKILPLGDGDAELTMMRQLAESGYRGPIGIIDHQSGVDAEVQLKANLKGLEELRKKL</sequence>
<reference evidence="3 4" key="1">
    <citation type="journal article" date="2016" name="Front. Microbiol.">
        <title>Fuerstia marisgermanicae gen. nov., sp. nov., an Unusual Member of the Phylum Planctomycetes from the German Wadden Sea.</title>
        <authorList>
            <person name="Kohn T."/>
            <person name="Heuer A."/>
            <person name="Jogler M."/>
            <person name="Vollmers J."/>
            <person name="Boedeker C."/>
            <person name="Bunk B."/>
            <person name="Rast P."/>
            <person name="Borchert D."/>
            <person name="Glockner I."/>
            <person name="Freese H.M."/>
            <person name="Klenk H.P."/>
            <person name="Overmann J."/>
            <person name="Kaster A.K."/>
            <person name="Rohde M."/>
            <person name="Wiegand S."/>
            <person name="Jogler C."/>
        </authorList>
    </citation>
    <scope>NUCLEOTIDE SEQUENCE [LARGE SCALE GENOMIC DNA]</scope>
    <source>
        <strain evidence="3 4">NH11</strain>
    </source>
</reference>
<dbReference type="Gene3D" id="3.20.20.150">
    <property type="entry name" value="Divalent-metal-dependent TIM barrel enzymes"/>
    <property type="match status" value="1"/>
</dbReference>
<dbReference type="EMBL" id="CP017641">
    <property type="protein sequence ID" value="APZ93598.1"/>
    <property type="molecule type" value="Genomic_DNA"/>
</dbReference>
<evidence type="ECO:0000313" key="4">
    <source>
        <dbReference type="Proteomes" id="UP000187735"/>
    </source>
</evidence>
<dbReference type="InterPro" id="IPR013022">
    <property type="entry name" value="Xyl_isomerase-like_TIM-brl"/>
</dbReference>
<dbReference type="KEGG" id="fmr:Fuma_03216"/>
<name>A0A1P8WHR7_9PLAN</name>
<protein>
    <recommendedName>
        <fullName evidence="2">Xylose isomerase-like TIM barrel domain-containing protein</fullName>
    </recommendedName>
</protein>
<keyword evidence="4" id="KW-1185">Reference proteome</keyword>
<feature type="domain" description="Xylose isomerase-like TIM barrel" evidence="2">
    <location>
        <begin position="73"/>
        <end position="297"/>
    </location>
</feature>
<gene>
    <name evidence="3" type="ORF">Fuma_03216</name>
</gene>
<dbReference type="SUPFAM" id="SSF51658">
    <property type="entry name" value="Xylose isomerase-like"/>
    <property type="match status" value="1"/>
</dbReference>
<evidence type="ECO:0000313" key="3">
    <source>
        <dbReference type="EMBL" id="APZ93598.1"/>
    </source>
</evidence>
<keyword evidence="1" id="KW-0732">Signal</keyword>
<dbReference type="RefSeq" id="WP_077025038.1">
    <property type="nucleotide sequence ID" value="NZ_CP017641.1"/>
</dbReference>
<dbReference type="Pfam" id="PF01261">
    <property type="entry name" value="AP_endonuc_2"/>
    <property type="match status" value="1"/>
</dbReference>
<organism evidence="3 4">
    <name type="scientific">Fuerstiella marisgermanici</name>
    <dbReference type="NCBI Taxonomy" id="1891926"/>
    <lineage>
        <taxon>Bacteria</taxon>
        <taxon>Pseudomonadati</taxon>
        <taxon>Planctomycetota</taxon>
        <taxon>Planctomycetia</taxon>
        <taxon>Planctomycetales</taxon>
        <taxon>Planctomycetaceae</taxon>
        <taxon>Fuerstiella</taxon>
    </lineage>
</organism>
<feature type="chain" id="PRO_5012885184" description="Xylose isomerase-like TIM barrel domain-containing protein" evidence="1">
    <location>
        <begin position="19"/>
        <end position="307"/>
    </location>
</feature>
<dbReference type="STRING" id="1891926.Fuma_03216"/>
<accession>A0A1P8WHR7</accession>
<feature type="signal peptide" evidence="1">
    <location>
        <begin position="1"/>
        <end position="18"/>
    </location>
</feature>
<dbReference type="Proteomes" id="UP000187735">
    <property type="component" value="Chromosome"/>
</dbReference>
<dbReference type="AlphaFoldDB" id="A0A1P8WHR7"/>
<evidence type="ECO:0000256" key="1">
    <source>
        <dbReference type="SAM" id="SignalP"/>
    </source>
</evidence>
<dbReference type="OrthoDB" id="256625at2"/>
<proteinExistence type="predicted"/>
<dbReference type="InterPro" id="IPR036237">
    <property type="entry name" value="Xyl_isomerase-like_sf"/>
</dbReference>
<evidence type="ECO:0000259" key="2">
    <source>
        <dbReference type="Pfam" id="PF01261"/>
    </source>
</evidence>